<gene>
    <name evidence="9" type="ORF">AMD01_08035</name>
</gene>
<dbReference type="Gene3D" id="3.30.479.30">
    <property type="entry name" value="Band 7 domain"/>
    <property type="match status" value="1"/>
</dbReference>
<reference evidence="10" key="1">
    <citation type="submission" date="2015-08" db="EMBL/GenBank/DDBJ databases">
        <title>Fjat-14210 dsm16467.</title>
        <authorList>
            <person name="Liu B."/>
            <person name="Wang J."/>
            <person name="Zhu Y."/>
            <person name="Liu G."/>
            <person name="Chen Q."/>
            <person name="Chen Z."/>
            <person name="Lan J."/>
            <person name="Che J."/>
            <person name="Ge C."/>
            <person name="Shi H."/>
            <person name="Pan Z."/>
            <person name="Liu X."/>
        </authorList>
    </citation>
    <scope>NUCLEOTIDE SEQUENCE [LARGE SCALE GENOMIC DNA]</scope>
    <source>
        <strain evidence="10">DSM 16467</strain>
    </source>
</reference>
<evidence type="ECO:0000256" key="4">
    <source>
        <dbReference type="ARBA" id="ARBA00022989"/>
    </source>
</evidence>
<dbReference type="PATRIC" id="fig|284581.3.peg.3659"/>
<dbReference type="SUPFAM" id="SSF117892">
    <property type="entry name" value="Band 7/SPFH domain"/>
    <property type="match status" value="1"/>
</dbReference>
<comment type="subcellular location">
    <subcellularLocation>
        <location evidence="1">Membrane</location>
    </subcellularLocation>
</comment>
<evidence type="ECO:0000313" key="9">
    <source>
        <dbReference type="EMBL" id="KOO46857.1"/>
    </source>
</evidence>
<keyword evidence="4 7" id="KW-1133">Transmembrane helix</keyword>
<evidence type="ECO:0000256" key="7">
    <source>
        <dbReference type="SAM" id="Phobius"/>
    </source>
</evidence>
<dbReference type="GO" id="GO:0016020">
    <property type="term" value="C:membrane"/>
    <property type="evidence" value="ECO:0007669"/>
    <property type="project" value="UniProtKB-SubCell"/>
</dbReference>
<evidence type="ECO:0000259" key="8">
    <source>
        <dbReference type="SMART" id="SM00244"/>
    </source>
</evidence>
<dbReference type="InterPro" id="IPR001107">
    <property type="entry name" value="Band_7"/>
</dbReference>
<dbReference type="AlphaFoldDB" id="A0A0M0L7M4"/>
<dbReference type="Proteomes" id="UP000037558">
    <property type="component" value="Unassembled WGS sequence"/>
</dbReference>
<dbReference type="PANTHER" id="PTHR42911:SF1">
    <property type="entry name" value="MODULATOR OF FTSH PROTEASE HFLC"/>
    <property type="match status" value="1"/>
</dbReference>
<dbReference type="InterPro" id="IPR036013">
    <property type="entry name" value="Band_7/SPFH_dom_sf"/>
</dbReference>
<dbReference type="OrthoDB" id="9809197at2"/>
<keyword evidence="5 7" id="KW-0472">Membrane</keyword>
<evidence type="ECO:0000256" key="3">
    <source>
        <dbReference type="ARBA" id="ARBA00022692"/>
    </source>
</evidence>
<organism evidence="9 10">
    <name type="scientific">Priestia koreensis</name>
    <dbReference type="NCBI Taxonomy" id="284581"/>
    <lineage>
        <taxon>Bacteria</taxon>
        <taxon>Bacillati</taxon>
        <taxon>Bacillota</taxon>
        <taxon>Bacilli</taxon>
        <taxon>Bacillales</taxon>
        <taxon>Bacillaceae</taxon>
        <taxon>Priestia</taxon>
    </lineage>
</organism>
<comment type="caution">
    <text evidence="9">The sequence shown here is derived from an EMBL/GenBank/DDBJ whole genome shotgun (WGS) entry which is preliminary data.</text>
</comment>
<keyword evidence="3 7" id="KW-0812">Transmembrane</keyword>
<evidence type="ECO:0000313" key="10">
    <source>
        <dbReference type="Proteomes" id="UP000037558"/>
    </source>
</evidence>
<protein>
    <recommendedName>
        <fullName evidence="6">Protein HflC</fullName>
    </recommendedName>
</protein>
<dbReference type="CDD" id="cd03405">
    <property type="entry name" value="SPFH_HflC"/>
    <property type="match status" value="1"/>
</dbReference>
<accession>A0A0M0L7M4</accession>
<dbReference type="Pfam" id="PF01145">
    <property type="entry name" value="Band_7"/>
    <property type="match status" value="1"/>
</dbReference>
<dbReference type="InterPro" id="IPR010200">
    <property type="entry name" value="HflC"/>
</dbReference>
<dbReference type="STRING" id="284581.AMD01_08035"/>
<feature type="transmembrane region" description="Helical" evidence="7">
    <location>
        <begin position="21"/>
        <end position="44"/>
    </location>
</feature>
<dbReference type="PANTHER" id="PTHR42911">
    <property type="entry name" value="MODULATOR OF FTSH PROTEASE HFLC"/>
    <property type="match status" value="1"/>
</dbReference>
<feature type="domain" description="Band 7" evidence="8">
    <location>
        <begin position="40"/>
        <end position="207"/>
    </location>
</feature>
<evidence type="ECO:0000256" key="5">
    <source>
        <dbReference type="ARBA" id="ARBA00023136"/>
    </source>
</evidence>
<keyword evidence="10" id="KW-1185">Reference proteome</keyword>
<dbReference type="SMART" id="SM00244">
    <property type="entry name" value="PHB"/>
    <property type="match status" value="1"/>
</dbReference>
<comment type="similarity">
    <text evidence="2 6">Belongs to the band 7/mec-2 family. HflC subfamily.</text>
</comment>
<dbReference type="RefSeq" id="WP_053400865.1">
    <property type="nucleotide sequence ID" value="NZ_JAUKEN010000001.1"/>
</dbReference>
<name>A0A0M0L7M4_9BACI</name>
<evidence type="ECO:0000256" key="2">
    <source>
        <dbReference type="ARBA" id="ARBA00007862"/>
    </source>
</evidence>
<evidence type="ECO:0000256" key="1">
    <source>
        <dbReference type="ARBA" id="ARBA00004370"/>
    </source>
</evidence>
<dbReference type="EMBL" id="LILC01000011">
    <property type="protein sequence ID" value="KOO46857.1"/>
    <property type="molecule type" value="Genomic_DNA"/>
</dbReference>
<sequence length="310" mass="35453">MSNSNVIDVESRRGNKLTPQLIKKGVIFVIVIAFLLFLLSNIFIVKENEYKVVRQFGEVVKIVSKPGLHVKIPFVQSITSIPKYQMTYDIKEAEINTKDKKRMLVDNYAIWRVDNPKKLISNARSVVNAETKMGEFIFSVVRSELGKLEYDEIIDDEKSSRGSLNDQITEQVNNLLADDDYGVTVTDVRIKRTDLPQENEKSVYRRMISERETKAQEYLSMGDASKNRITAETDKEVKEMLAKAQAQAEGIRGNGEQKAAQIYNQSYAKDVKFYDLYRTLQSYTKTINDKSVIVLPSDSPYARILMGYSE</sequence>
<comment type="function">
    <text evidence="6">HflC and HflK could regulate a protease.</text>
</comment>
<evidence type="ECO:0000256" key="6">
    <source>
        <dbReference type="PIRNR" id="PIRNR005651"/>
    </source>
</evidence>
<dbReference type="PIRSF" id="PIRSF005651">
    <property type="entry name" value="HflC"/>
    <property type="match status" value="1"/>
</dbReference>
<proteinExistence type="inferred from homology"/>